<feature type="domain" description="EAL" evidence="2">
    <location>
        <begin position="298"/>
        <end position="551"/>
    </location>
</feature>
<feature type="transmembrane region" description="Helical" evidence="1">
    <location>
        <begin position="53"/>
        <end position="75"/>
    </location>
</feature>
<organism evidence="4 5">
    <name type="scientific">Aminivibrio pyruvatiphilus</name>
    <dbReference type="NCBI Taxonomy" id="1005740"/>
    <lineage>
        <taxon>Bacteria</taxon>
        <taxon>Thermotogati</taxon>
        <taxon>Synergistota</taxon>
        <taxon>Synergistia</taxon>
        <taxon>Synergistales</taxon>
        <taxon>Aminobacteriaceae</taxon>
        <taxon>Aminivibrio</taxon>
    </lineage>
</organism>
<sequence length="554" mass="61115">MSLSAFFRWLERHFRNTALMILFLAALNLGVYVLVLATGGIKYVYSHSMYIPILLAGFIFGARGGVLAGLAGGVVLGPFMPIETATGEPQLLLNWVYRTGLFTLIGLFNGVAVEMLRLQLRENEWLARHDPFTRLPNRVALMEYIEASGREGGVAGTTSSALFAVFAENLMEVGATFGVRISDEIMVQMHDRLLSLFPHGTPVFSPQPRELSVILPCRGPDEAREEMDRISAAMKEPFVLPDMSLHVEAVTGCVMLEKNGEDGHSVLRKADIAAHTAGRKGEESLLYDSELDGTIAENLEMLGALKGAMEKGELLLHYQPKVSMGDGRVVGAESLLRWMHPVRGLVYPGSFVPQAEKSNLMNALTEWVVNAALDQVVRWREEGIILSLAVNVSARDLTSPRFGEMILEALTRRGLDGESLELEITESAIMEDPQQAIELLKRFSDVRVVISIDDFGTGYSSLQYLSRFPATVIKVDQSFVRNLRSDDGARHIIDAAVRLAHALGMEVVVEGVESEETFEMLREMGCDIAQGYGVSPPLSEEDFRGWFFSRAMNG</sequence>
<dbReference type="PROSITE" id="PS50887">
    <property type="entry name" value="GGDEF"/>
    <property type="match status" value="1"/>
</dbReference>
<keyword evidence="1" id="KW-0472">Membrane</keyword>
<dbReference type="AlphaFoldDB" id="A0A4V3HGW1"/>
<dbReference type="Proteomes" id="UP000295066">
    <property type="component" value="Unassembled WGS sequence"/>
</dbReference>
<dbReference type="InterPro" id="IPR050706">
    <property type="entry name" value="Cyclic-di-GMP_PDE-like"/>
</dbReference>
<dbReference type="PANTHER" id="PTHR33121">
    <property type="entry name" value="CYCLIC DI-GMP PHOSPHODIESTERASE PDEF"/>
    <property type="match status" value="1"/>
</dbReference>
<dbReference type="SUPFAM" id="SSF55073">
    <property type="entry name" value="Nucleotide cyclase"/>
    <property type="match status" value="1"/>
</dbReference>
<name>A0A4V3HGW1_9BACT</name>
<dbReference type="InterPro" id="IPR000160">
    <property type="entry name" value="GGDEF_dom"/>
</dbReference>
<protein>
    <submittedName>
        <fullName evidence="4">Diguanylate cyclase/phosphodiesterase</fullName>
    </submittedName>
</protein>
<dbReference type="InterPro" id="IPR043128">
    <property type="entry name" value="Rev_trsase/Diguanyl_cyclase"/>
</dbReference>
<dbReference type="InterPro" id="IPR035919">
    <property type="entry name" value="EAL_sf"/>
</dbReference>
<dbReference type="GO" id="GO:0071111">
    <property type="term" value="F:cyclic-guanylate-specific phosphodiesterase activity"/>
    <property type="evidence" value="ECO:0007669"/>
    <property type="project" value="InterPro"/>
</dbReference>
<keyword evidence="1" id="KW-1133">Transmembrane helix</keyword>
<feature type="domain" description="GGDEF" evidence="3">
    <location>
        <begin position="158"/>
        <end position="290"/>
    </location>
</feature>
<dbReference type="Gene3D" id="3.30.70.270">
    <property type="match status" value="1"/>
</dbReference>
<dbReference type="RefSeq" id="WP_133956526.1">
    <property type="nucleotide sequence ID" value="NZ_SORI01000003.1"/>
</dbReference>
<dbReference type="Gene3D" id="3.20.20.450">
    <property type="entry name" value="EAL domain"/>
    <property type="match status" value="1"/>
</dbReference>
<dbReference type="SUPFAM" id="SSF141868">
    <property type="entry name" value="EAL domain-like"/>
    <property type="match status" value="1"/>
</dbReference>
<accession>A0A4V3HGW1</accession>
<evidence type="ECO:0000259" key="3">
    <source>
        <dbReference type="PROSITE" id="PS50887"/>
    </source>
</evidence>
<feature type="transmembrane region" description="Helical" evidence="1">
    <location>
        <begin position="95"/>
        <end position="116"/>
    </location>
</feature>
<dbReference type="EMBL" id="SORI01000003">
    <property type="protein sequence ID" value="TDY62901.1"/>
    <property type="molecule type" value="Genomic_DNA"/>
</dbReference>
<evidence type="ECO:0000313" key="5">
    <source>
        <dbReference type="Proteomes" id="UP000295066"/>
    </source>
</evidence>
<comment type="caution">
    <text evidence="4">The sequence shown here is derived from an EMBL/GenBank/DDBJ whole genome shotgun (WGS) entry which is preliminary data.</text>
</comment>
<dbReference type="SMART" id="SM00267">
    <property type="entry name" value="GGDEF"/>
    <property type="match status" value="1"/>
</dbReference>
<dbReference type="Pfam" id="PF00990">
    <property type="entry name" value="GGDEF"/>
    <property type="match status" value="1"/>
</dbReference>
<proteinExistence type="predicted"/>
<feature type="transmembrane region" description="Helical" evidence="1">
    <location>
        <begin position="20"/>
        <end position="41"/>
    </location>
</feature>
<dbReference type="CDD" id="cd01948">
    <property type="entry name" value="EAL"/>
    <property type="match status" value="1"/>
</dbReference>
<evidence type="ECO:0000259" key="2">
    <source>
        <dbReference type="PROSITE" id="PS50883"/>
    </source>
</evidence>
<dbReference type="Pfam" id="PF00563">
    <property type="entry name" value="EAL"/>
    <property type="match status" value="1"/>
</dbReference>
<dbReference type="SMART" id="SM00052">
    <property type="entry name" value="EAL"/>
    <property type="match status" value="1"/>
</dbReference>
<gene>
    <name evidence="4" type="ORF">C8D99_103121</name>
</gene>
<evidence type="ECO:0000256" key="1">
    <source>
        <dbReference type="SAM" id="Phobius"/>
    </source>
</evidence>
<keyword evidence="5" id="KW-1185">Reference proteome</keyword>
<reference evidence="4 5" key="1">
    <citation type="submission" date="2019-03" db="EMBL/GenBank/DDBJ databases">
        <title>Genomic Encyclopedia of Type Strains, Phase IV (KMG-IV): sequencing the most valuable type-strain genomes for metagenomic binning, comparative biology and taxonomic classification.</title>
        <authorList>
            <person name="Goeker M."/>
        </authorList>
    </citation>
    <scope>NUCLEOTIDE SEQUENCE [LARGE SCALE GENOMIC DNA]</scope>
    <source>
        <strain evidence="4 5">DSM 25964</strain>
    </source>
</reference>
<dbReference type="PANTHER" id="PTHR33121:SF19">
    <property type="entry name" value="CYCLIC DI-GMP PHOSPHODIESTERASE PA2567"/>
    <property type="match status" value="1"/>
</dbReference>
<dbReference type="InterPro" id="IPR029787">
    <property type="entry name" value="Nucleotide_cyclase"/>
</dbReference>
<dbReference type="InterPro" id="IPR001633">
    <property type="entry name" value="EAL_dom"/>
</dbReference>
<evidence type="ECO:0000313" key="4">
    <source>
        <dbReference type="EMBL" id="TDY62901.1"/>
    </source>
</evidence>
<dbReference type="OrthoDB" id="898at2"/>
<keyword evidence="1" id="KW-0812">Transmembrane</keyword>
<dbReference type="PROSITE" id="PS50883">
    <property type="entry name" value="EAL"/>
    <property type="match status" value="1"/>
</dbReference>